<sequence>MENRYNTAPQKQKLDEYVKIGLLRSQTNSAGTLTIYVYTETTQFDRLWNSVTRQARGLVLDNKSRCIIKCLPKFFNDNEPEALLEKPRDLDPTQLVVQDKVDGSLIQVANDPEYGLVVTSKGSFASDQAMWAREIIDEQYPPSGGYFEPGLTYIFELIHPDNRIVIDYGDRRELILLAVVENDTGKERDIYSKRFLSFDRVAKLDPSTVDNVEALNDKGLSEGVVVNFGGYRVKIKTAEYLRLHRIVTDFTPKRVWEALSNGDPLDFENMPEEFQTWLDETTARFNDEFLALDVAVCDEFERSHHLSDKELGLSTEFKYKGLVFMLRNGKDIGPTIWKQIKPRKEVVHAKTIDA</sequence>
<name>C0ZXW9_RHOE4</name>
<dbReference type="GO" id="GO:0003972">
    <property type="term" value="F:RNA ligase (ATP) activity"/>
    <property type="evidence" value="ECO:0007669"/>
    <property type="project" value="UniProtKB-EC"/>
</dbReference>
<keyword evidence="2" id="KW-0436">Ligase</keyword>
<organism evidence="2 3">
    <name type="scientific">Rhodococcus erythropolis (strain PR4 / NBRC 100887)</name>
    <dbReference type="NCBI Taxonomy" id="234621"/>
    <lineage>
        <taxon>Bacteria</taxon>
        <taxon>Bacillati</taxon>
        <taxon>Actinomycetota</taxon>
        <taxon>Actinomycetes</taxon>
        <taxon>Mycobacteriales</taxon>
        <taxon>Nocardiaceae</taxon>
        <taxon>Rhodococcus</taxon>
        <taxon>Rhodococcus erythropolis group</taxon>
    </lineage>
</organism>
<dbReference type="AlphaFoldDB" id="C0ZXW9"/>
<gene>
    <name evidence="2" type="ordered locus">RER_24960</name>
</gene>
<dbReference type="InterPro" id="IPR019039">
    <property type="entry name" value="T4-Rnl1-like_N"/>
</dbReference>
<reference evidence="3" key="1">
    <citation type="submission" date="2005-03" db="EMBL/GenBank/DDBJ databases">
        <title>Comparison of the complete genome sequences of Rhodococcus erythropolis PR4 and Rhodococcus opacus B4.</title>
        <authorList>
            <person name="Takarada H."/>
            <person name="Sekine M."/>
            <person name="Hosoyama A."/>
            <person name="Yamada R."/>
            <person name="Fujisawa T."/>
            <person name="Omata S."/>
            <person name="Shimizu A."/>
            <person name="Tsukatani N."/>
            <person name="Tanikawa S."/>
            <person name="Fujita N."/>
            <person name="Harayama S."/>
        </authorList>
    </citation>
    <scope>NUCLEOTIDE SEQUENCE [LARGE SCALE GENOMIC DNA]</scope>
    <source>
        <strain evidence="3">PR4 / NBRC 100887</strain>
    </source>
</reference>
<dbReference type="Proteomes" id="UP000002204">
    <property type="component" value="Chromosome"/>
</dbReference>
<dbReference type="eggNOG" id="ENOG5033AFQ">
    <property type="taxonomic scope" value="Bacteria"/>
</dbReference>
<protein>
    <submittedName>
        <fullName evidence="2">Putative RNA ligase</fullName>
        <ecNumber evidence="2">6.5.1.3</ecNumber>
    </submittedName>
</protein>
<reference evidence="2 3" key="2">
    <citation type="journal article" date="2006" name="Environ. Microbiol.">
        <title>Sequence analysis of three plasmids harboured in Rhodococcus erythropolis strain PR4.</title>
        <authorList>
            <person name="Sekine M."/>
            <person name="Tanikawa S."/>
            <person name="Omata S."/>
            <person name="Saito M."/>
            <person name="Fujisawa T."/>
            <person name="Tsukatani N."/>
            <person name="Tajima T."/>
            <person name="Sekigawa T."/>
            <person name="Kosugi H."/>
            <person name="Matsuo Y."/>
            <person name="Nishiko R."/>
            <person name="Imamura K."/>
            <person name="Ito M."/>
            <person name="Narita H."/>
            <person name="Tago S."/>
            <person name="Fujita N."/>
            <person name="Harayama S."/>
        </authorList>
    </citation>
    <scope>NUCLEOTIDE SEQUENCE [LARGE SCALE GENOMIC DNA]</scope>
    <source>
        <strain evidence="3">PR4 / NBRC 100887</strain>
    </source>
</reference>
<feature type="domain" description="T4 RNA ligase 1-like N-terminal" evidence="1">
    <location>
        <begin position="54"/>
        <end position="187"/>
    </location>
</feature>
<dbReference type="EMBL" id="AP008957">
    <property type="protein sequence ID" value="BAH33204.1"/>
    <property type="molecule type" value="Genomic_DNA"/>
</dbReference>
<evidence type="ECO:0000259" key="1">
    <source>
        <dbReference type="Pfam" id="PF09511"/>
    </source>
</evidence>
<dbReference type="Pfam" id="PF09511">
    <property type="entry name" value="RNA_lig_T4_1"/>
    <property type="match status" value="1"/>
</dbReference>
<accession>C0ZXW9</accession>
<dbReference type="RefSeq" id="WP_020907328.1">
    <property type="nucleotide sequence ID" value="NC_012490.1"/>
</dbReference>
<evidence type="ECO:0000313" key="2">
    <source>
        <dbReference type="EMBL" id="BAH33204.1"/>
    </source>
</evidence>
<dbReference type="KEGG" id="rer:RER_24960"/>
<proteinExistence type="predicted"/>
<evidence type="ECO:0000313" key="3">
    <source>
        <dbReference type="Proteomes" id="UP000002204"/>
    </source>
</evidence>
<dbReference type="EC" id="6.5.1.3" evidence="2"/>
<dbReference type="HOGENOM" id="CLU_779938_0_0_11"/>